<dbReference type="PROSITE" id="PS50103">
    <property type="entry name" value="ZF_C3H1"/>
    <property type="match status" value="2"/>
</dbReference>
<dbReference type="GO" id="GO:0008270">
    <property type="term" value="F:zinc ion binding"/>
    <property type="evidence" value="ECO:0007669"/>
    <property type="project" value="UniProtKB-KW"/>
</dbReference>
<name>A0A314ZIJ6_PRUYE</name>
<dbReference type="Proteomes" id="UP000250321">
    <property type="component" value="Unassembled WGS sequence"/>
</dbReference>
<comment type="caution">
    <text evidence="7">The sequence shown here is derived from an EMBL/GenBank/DDBJ whole genome shotgun (WGS) entry which is preliminary data.</text>
</comment>
<organism evidence="7 8">
    <name type="scientific">Prunus yedoensis var. nudiflora</name>
    <dbReference type="NCBI Taxonomy" id="2094558"/>
    <lineage>
        <taxon>Eukaryota</taxon>
        <taxon>Viridiplantae</taxon>
        <taxon>Streptophyta</taxon>
        <taxon>Embryophyta</taxon>
        <taxon>Tracheophyta</taxon>
        <taxon>Spermatophyta</taxon>
        <taxon>Magnoliopsida</taxon>
        <taxon>eudicotyledons</taxon>
        <taxon>Gunneridae</taxon>
        <taxon>Pentapetalae</taxon>
        <taxon>rosids</taxon>
        <taxon>fabids</taxon>
        <taxon>Rosales</taxon>
        <taxon>Rosaceae</taxon>
        <taxon>Amygdaloideae</taxon>
        <taxon>Amygdaleae</taxon>
        <taxon>Prunus</taxon>
    </lineage>
</organism>
<evidence type="ECO:0000256" key="2">
    <source>
        <dbReference type="ARBA" id="ARBA00022737"/>
    </source>
</evidence>
<keyword evidence="1 5" id="KW-0479">Metal-binding</keyword>
<evidence type="ECO:0000313" key="7">
    <source>
        <dbReference type="EMBL" id="PQQ21302.1"/>
    </source>
</evidence>
<dbReference type="STRING" id="2094558.A0A314ZIJ6"/>
<evidence type="ECO:0000256" key="3">
    <source>
        <dbReference type="ARBA" id="ARBA00022771"/>
    </source>
</evidence>
<accession>A0A314ZIJ6</accession>
<proteinExistence type="predicted"/>
<dbReference type="InterPro" id="IPR045877">
    <property type="entry name" value="ZFP36-like"/>
</dbReference>
<reference evidence="7 8" key="1">
    <citation type="submission" date="2018-02" db="EMBL/GenBank/DDBJ databases">
        <title>Draft genome of wild Prunus yedoensis var. nudiflora.</title>
        <authorList>
            <person name="Baek S."/>
            <person name="Kim J.-H."/>
            <person name="Choi K."/>
            <person name="Kim G.-B."/>
            <person name="Cho A."/>
            <person name="Jang H."/>
            <person name="Shin C.-H."/>
            <person name="Yu H.-J."/>
            <person name="Mun J.-H."/>
        </authorList>
    </citation>
    <scope>NUCLEOTIDE SEQUENCE [LARGE SCALE GENOMIC DNA]</scope>
    <source>
        <strain evidence="8">cv. Jeju island</strain>
        <tissue evidence="7">Leaf</tissue>
    </source>
</reference>
<sequence length="263" mass="29829">MSDSGPTCQFFAPYLESGDNRHQLKSEFPNADKDFKDLSDIESQPFKKPRTSEVVLISTIPMAQNKMLHCNFKTRLCNNFKMGNCHYGQGCCFAHGISDLRKTWRNWPGLETEEGFKARTCDHRRTSNDVCRLFFNGGKCTYGDKCRYPHHATPENIREKSAISISTTGAHIGGSGQFYSKRSLELMKLCGYMAVESKSVQNSRTSSTSMSKRRIGIGATYHKQVQGMECNFKWNELEKMSRIYADWIEDIPPVHGSSSKAEC</sequence>
<evidence type="ECO:0000259" key="6">
    <source>
        <dbReference type="PROSITE" id="PS50103"/>
    </source>
</evidence>
<keyword evidence="4 5" id="KW-0862">Zinc</keyword>
<dbReference type="InterPro" id="IPR036855">
    <property type="entry name" value="Znf_CCCH_sf"/>
</dbReference>
<keyword evidence="2" id="KW-0677">Repeat</keyword>
<feature type="domain" description="C3H1-type" evidence="6">
    <location>
        <begin position="125"/>
        <end position="154"/>
    </location>
</feature>
<dbReference type="PANTHER" id="PTHR12547:SF178">
    <property type="entry name" value="ZINC FINGER CCCH DOMAIN-CONTAINING PROTEIN 14"/>
    <property type="match status" value="1"/>
</dbReference>
<dbReference type="GO" id="GO:0003729">
    <property type="term" value="F:mRNA binding"/>
    <property type="evidence" value="ECO:0007669"/>
    <property type="project" value="InterPro"/>
</dbReference>
<evidence type="ECO:0000256" key="5">
    <source>
        <dbReference type="PROSITE-ProRule" id="PRU00723"/>
    </source>
</evidence>
<dbReference type="SUPFAM" id="SSF90229">
    <property type="entry name" value="CCCH zinc finger"/>
    <property type="match status" value="2"/>
</dbReference>
<dbReference type="Gene3D" id="4.10.1000.10">
    <property type="entry name" value="Zinc finger, CCCH-type"/>
    <property type="match status" value="2"/>
</dbReference>
<keyword evidence="8" id="KW-1185">Reference proteome</keyword>
<dbReference type="SMART" id="SM00356">
    <property type="entry name" value="ZnF_C3H1"/>
    <property type="match status" value="2"/>
</dbReference>
<feature type="domain" description="C3H1-type" evidence="6">
    <location>
        <begin position="71"/>
        <end position="98"/>
    </location>
</feature>
<dbReference type="OrthoDB" id="410307at2759"/>
<evidence type="ECO:0000313" key="8">
    <source>
        <dbReference type="Proteomes" id="UP000250321"/>
    </source>
</evidence>
<protein>
    <submittedName>
        <fullName evidence="7">Zinc finger CCCH domain-containing protein 39 isoform X1</fullName>
    </submittedName>
</protein>
<feature type="zinc finger region" description="C3H1-type" evidence="5">
    <location>
        <begin position="125"/>
        <end position="154"/>
    </location>
</feature>
<dbReference type="AlphaFoldDB" id="A0A314ZIJ6"/>
<dbReference type="Pfam" id="PF00642">
    <property type="entry name" value="zf-CCCH"/>
    <property type="match status" value="1"/>
</dbReference>
<dbReference type="Pfam" id="PF18044">
    <property type="entry name" value="zf-CCCH_4"/>
    <property type="match status" value="1"/>
</dbReference>
<gene>
    <name evidence="7" type="ORF">Pyn_31473</name>
</gene>
<dbReference type="InterPro" id="IPR000571">
    <property type="entry name" value="Znf_CCCH"/>
</dbReference>
<evidence type="ECO:0000256" key="4">
    <source>
        <dbReference type="ARBA" id="ARBA00022833"/>
    </source>
</evidence>
<feature type="zinc finger region" description="C3H1-type" evidence="5">
    <location>
        <begin position="71"/>
        <end position="98"/>
    </location>
</feature>
<dbReference type="EMBL" id="PJQY01000016">
    <property type="protein sequence ID" value="PQQ21302.1"/>
    <property type="molecule type" value="Genomic_DNA"/>
</dbReference>
<evidence type="ECO:0000256" key="1">
    <source>
        <dbReference type="ARBA" id="ARBA00022723"/>
    </source>
</evidence>
<dbReference type="PANTHER" id="PTHR12547">
    <property type="entry name" value="CCCH ZINC FINGER/TIS11-RELATED"/>
    <property type="match status" value="1"/>
</dbReference>
<dbReference type="InterPro" id="IPR041367">
    <property type="entry name" value="Znf-CCCH_4"/>
</dbReference>
<keyword evidence="3 5" id="KW-0863">Zinc-finger</keyword>